<organism evidence="1 2">
    <name type="scientific">Candidatus Endonucleibacter bathymodioli</name>
    <dbReference type="NCBI Taxonomy" id="539814"/>
    <lineage>
        <taxon>Bacteria</taxon>
        <taxon>Pseudomonadati</taxon>
        <taxon>Pseudomonadota</taxon>
        <taxon>Gammaproteobacteria</taxon>
        <taxon>Oceanospirillales</taxon>
        <taxon>Endozoicomonadaceae</taxon>
        <taxon>Candidatus Endonucleibacter</taxon>
    </lineage>
</organism>
<dbReference type="AlphaFoldDB" id="A0AA90NKW0"/>
<name>A0AA90NKW0_9GAMM</name>
<protein>
    <submittedName>
        <fullName evidence="1">Uncharacterized protein</fullName>
    </submittedName>
</protein>
<comment type="caution">
    <text evidence="1">The sequence shown here is derived from an EMBL/GenBank/DDBJ whole genome shotgun (WGS) entry which is preliminary data.</text>
</comment>
<reference evidence="1 2" key="1">
    <citation type="journal article" date="2023" name="bioRxiv">
        <title>An intranuclear bacterial parasite of deep-sea mussels expresses apoptosis inhibitors acquired from its host.</title>
        <authorList>
            <person name="Gonzalez Porras M.A."/>
            <person name="Assie A."/>
            <person name="Tietjen M."/>
            <person name="Violette M."/>
            <person name="Kleiner M."/>
            <person name="Gruber-Vodicka H."/>
            <person name="Dubilier N."/>
            <person name="Leisch N."/>
        </authorList>
    </citation>
    <scope>NUCLEOTIDE SEQUENCE [LARGE SCALE GENOMIC DNA]</scope>
    <source>
        <strain evidence="1">IAP13</strain>
    </source>
</reference>
<dbReference type="EMBL" id="JASXSV010000007">
    <property type="protein sequence ID" value="MDP0588804.1"/>
    <property type="molecule type" value="Genomic_DNA"/>
</dbReference>
<accession>A0AA90NKW0</accession>
<sequence>MILSHKILIRCIFITNTLFLFSYDAYGVNHNNRSTFTSTKIDYNTSHNLSSSVKYHIKQKMCVYNEVNRRALGRITYAQASQKQYDQLHSFVLKAIHHPADCLLTHSLDQVSAIFTAASVCKDHRAIELLAGNLIKGDIKITNDTWSYMHIWKLNSAIYAYTSPSVIHLREIIASHIVNPNNDMSTWEPTGFTYVLSSLVKDSSNKEKEALQKLVAYLITKNCNIDKWGVTN</sequence>
<evidence type="ECO:0000313" key="2">
    <source>
        <dbReference type="Proteomes" id="UP001178148"/>
    </source>
</evidence>
<proteinExistence type="predicted"/>
<dbReference type="Proteomes" id="UP001178148">
    <property type="component" value="Unassembled WGS sequence"/>
</dbReference>
<evidence type="ECO:0000313" key="1">
    <source>
        <dbReference type="EMBL" id="MDP0588804.1"/>
    </source>
</evidence>
<keyword evidence="2" id="KW-1185">Reference proteome</keyword>
<gene>
    <name evidence="1" type="ORF">QS748_06250</name>
</gene>